<name>A0A183G2T4_HELPZ</name>
<reference evidence="3" key="2">
    <citation type="submission" date="2019-09" db="UniProtKB">
        <authorList>
            <consortium name="WormBaseParasite"/>
        </authorList>
    </citation>
    <scope>IDENTIFICATION</scope>
</reference>
<dbReference type="EMBL" id="UZAH01028964">
    <property type="protein sequence ID" value="VDP03430.1"/>
    <property type="molecule type" value="Genomic_DNA"/>
</dbReference>
<reference evidence="1 2" key="1">
    <citation type="submission" date="2018-11" db="EMBL/GenBank/DDBJ databases">
        <authorList>
            <consortium name="Pathogen Informatics"/>
        </authorList>
    </citation>
    <scope>NUCLEOTIDE SEQUENCE [LARGE SCALE GENOMIC DNA]</scope>
</reference>
<evidence type="ECO:0000313" key="3">
    <source>
        <dbReference type="WBParaSite" id="HPBE_0001564501-mRNA-1"/>
    </source>
</evidence>
<accession>A0A183G2T4</accession>
<gene>
    <name evidence="1" type="ORF">HPBE_LOCUS15644</name>
</gene>
<protein>
    <submittedName>
        <fullName evidence="3">Ras-GAP domain-containing protein</fullName>
    </submittedName>
</protein>
<organism evidence="2 3">
    <name type="scientific">Heligmosomoides polygyrus</name>
    <name type="common">Parasitic roundworm</name>
    <dbReference type="NCBI Taxonomy" id="6339"/>
    <lineage>
        <taxon>Eukaryota</taxon>
        <taxon>Metazoa</taxon>
        <taxon>Ecdysozoa</taxon>
        <taxon>Nematoda</taxon>
        <taxon>Chromadorea</taxon>
        <taxon>Rhabditida</taxon>
        <taxon>Rhabditina</taxon>
        <taxon>Rhabditomorpha</taxon>
        <taxon>Strongyloidea</taxon>
        <taxon>Heligmosomidae</taxon>
        <taxon>Heligmosomoides</taxon>
    </lineage>
</organism>
<dbReference type="Proteomes" id="UP000050761">
    <property type="component" value="Unassembled WGS sequence"/>
</dbReference>
<evidence type="ECO:0000313" key="1">
    <source>
        <dbReference type="EMBL" id="VDP03430.1"/>
    </source>
</evidence>
<dbReference type="WBParaSite" id="HPBE_0001564501-mRNA-1">
    <property type="protein sequence ID" value="HPBE_0001564501-mRNA-1"/>
    <property type="gene ID" value="HPBE_0001564501"/>
</dbReference>
<proteinExistence type="predicted"/>
<keyword evidence="2" id="KW-1185">Reference proteome</keyword>
<evidence type="ECO:0000313" key="2">
    <source>
        <dbReference type="Proteomes" id="UP000050761"/>
    </source>
</evidence>
<sequence>MSSTVLFEELAGGVEQILNSLLRRVISPVVPVDHLKKKKKDDYSGEQERPTLSKNYERTRSLTFALKLLCVAVDS</sequence>
<dbReference type="AlphaFoldDB" id="A0A183G2T4"/>
<accession>A0A3P8AHS0</accession>